<dbReference type="InterPro" id="IPR000501">
    <property type="entry name" value="UL28/UL56"/>
</dbReference>
<reference evidence="5" key="1">
    <citation type="submission" date="2017-11" db="EMBL/GenBank/DDBJ databases">
        <title>Complete genome of Rhinolophus gammaherpesvirus-1.</title>
        <authorList>
            <person name="Maeda K."/>
            <person name="Noguchi K."/>
        </authorList>
    </citation>
    <scope>NUCLEOTIDE SEQUENCE [LARGE SCALE GENOMIC DNA]</scope>
    <source>
        <strain evidence="5">BV1</strain>
    </source>
</reference>
<organism evidence="5">
    <name type="scientific">Rhinolophus gammaherpesvirus 1</name>
    <dbReference type="NCBI Taxonomy" id="2054179"/>
    <lineage>
        <taxon>Viruses</taxon>
        <taxon>Duplodnaviria</taxon>
        <taxon>Heunggongvirae</taxon>
        <taxon>Peploviricota</taxon>
        <taxon>Herviviricetes</taxon>
        <taxon>Herpesvirales</taxon>
        <taxon>Orthoherpesviridae</taxon>
        <taxon>Gammaherpesvirinae</taxon>
        <taxon>Percavirus</taxon>
        <taxon>Percavirus rhinolophidgamma1</taxon>
    </lineage>
</organism>
<dbReference type="Pfam" id="PF01366">
    <property type="entry name" value="PRTP"/>
    <property type="match status" value="1"/>
</dbReference>
<evidence type="ECO:0000256" key="3">
    <source>
        <dbReference type="ARBA" id="ARBA00023219"/>
    </source>
</evidence>
<evidence type="ECO:0000313" key="6">
    <source>
        <dbReference type="Proteomes" id="UP000289908"/>
    </source>
</evidence>
<evidence type="ECO:0000313" key="5">
    <source>
        <dbReference type="EMBL" id="BBB06456.1"/>
    </source>
</evidence>
<dbReference type="Proteomes" id="UP000289908">
    <property type="component" value="Segment"/>
</dbReference>
<proteinExistence type="inferred from homology"/>
<keyword evidence="1" id="KW-1188">Viral release from host cell</keyword>
<dbReference type="OrthoDB" id="1448at10239"/>
<keyword evidence="6" id="KW-1185">Reference proteome</keyword>
<accession>A0A2Z5U691</accession>
<sequence length="709" mass="80241">MAREIAAVYSQVFDLATEVSMLLFCDPSSIPLGNVSANKNKILKLCENLLPCLCQQNDVETTNLSLELQHLLQNTSKILVQLEDMLVKRPTPDQFFSVLHLSDPCNRHTDITLTFYGGYQKKITLSLINDIEILFKRLNSVFYCMGSAAALRFLDDVISFLGELRGVCPVPPPDAYLSSVPCIKCFFETAMLPNQGESVLAILGSDVNCTHVCCEADVAPIIGVFENELKHLGVNTLPDEGQDDDDDQSVGGDPGEEAATLRETSLKLLADHTIFESVDASLSEISNLMYWNSGDKSKKAQLDQRSSHMAKLLIHESRMHKQRAILSSFLGCGFKPTHFFDVFSPSPIEALFCGGIFNSVDDTISSLQKDCSVSFLKKSNFQTLIKRQNELFVRLNDLLHKRPPVRDEDRSPPSSKVHLGFSHVRSKPEEILSDAQARKDQYLQKLTKDGLRRLHDCMETQGKILRDALSLRVWGNTLYDSASKLKNHFLFRAQFASSHWIRCDTGTQEAFDNSKYIKNTLHTQKLSHEHIDSLVIQFYKLVTGPLSRTDTHFPIPDNVSLAYCLDAAGVMPHQKLLLTEMIWPTIQTKDWIDTNFNQFYTIEPGDLNSTQKRILCFIREAVLSVSLYNRVWEKDLNLFSTTDSIEACHRISSPPNFQSGVYLTYEDRSPLILVFENKGFIFKDLYSLLYYHLQLSGQLKTTTEIERCQ</sequence>
<keyword evidence="2" id="KW-0426">Late protein</keyword>
<dbReference type="RefSeq" id="YP_009551817.1">
    <property type="nucleotide sequence ID" value="NC_040539.1"/>
</dbReference>
<feature type="region of interest" description="Disordered" evidence="4">
    <location>
        <begin position="235"/>
        <end position="256"/>
    </location>
</feature>
<keyword evidence="3" id="KW-0231">Viral genome packaging</keyword>
<dbReference type="GO" id="GO:0019073">
    <property type="term" value="P:viral DNA genome packaging"/>
    <property type="evidence" value="ECO:0007669"/>
    <property type="project" value="InterPro"/>
</dbReference>
<evidence type="ECO:0000256" key="4">
    <source>
        <dbReference type="SAM" id="MobiDB-lite"/>
    </source>
</evidence>
<evidence type="ECO:0000256" key="1">
    <source>
        <dbReference type="ARBA" id="ARBA00022612"/>
    </source>
</evidence>
<protein>
    <submittedName>
        <fullName evidence="5">DNA packaging terminase subunit 2</fullName>
    </submittedName>
</protein>
<evidence type="ECO:0000256" key="2">
    <source>
        <dbReference type="ARBA" id="ARBA00022921"/>
    </source>
</evidence>
<dbReference type="GeneID" id="41701465"/>
<name>A0A2Z5U691_9GAMA</name>
<dbReference type="EMBL" id="LC333428">
    <property type="protein sequence ID" value="BBB06456.1"/>
    <property type="molecule type" value="Genomic_DNA"/>
</dbReference>
<dbReference type="HAMAP" id="MF_04014">
    <property type="entry name" value="HSV_TRM1"/>
    <property type="match status" value="1"/>
</dbReference>
<gene>
    <name evidence="5" type="primary">ORF10</name>
</gene>
<dbReference type="KEGG" id="vg:41701465"/>